<proteinExistence type="predicted"/>
<dbReference type="EMBL" id="AXCY01000046">
    <property type="protein sequence ID" value="KGM10563.1"/>
    <property type="molecule type" value="Genomic_DNA"/>
</dbReference>
<sequence length="93" mass="10240">MTTLDAGPAHERATSVVLHGLHPLDGHEVTWKVTPLPQDRRGHVTFLVQRAEGHVDGEQAWSCTDKETFVLSGEGVRELVRRVSSTSRIGSSR</sequence>
<keyword evidence="2" id="KW-1185">Reference proteome</keyword>
<reference evidence="1 2" key="2">
    <citation type="journal article" date="2015" name="Stand. Genomic Sci.">
        <title>Draft genome sequence of Cellulomonas carbonis T26(T) and comparative analysis of six Cellulomonas genomes.</title>
        <authorList>
            <person name="Zhuang W."/>
            <person name="Zhang S."/>
            <person name="Xia X."/>
            <person name="Wang G."/>
        </authorList>
    </citation>
    <scope>NUCLEOTIDE SEQUENCE [LARGE SCALE GENOMIC DNA]</scope>
    <source>
        <strain evidence="1 2">T26</strain>
    </source>
</reference>
<organism evidence="1 2">
    <name type="scientific">Cellulomonas carbonis T26</name>
    <dbReference type="NCBI Taxonomy" id="947969"/>
    <lineage>
        <taxon>Bacteria</taxon>
        <taxon>Bacillati</taxon>
        <taxon>Actinomycetota</taxon>
        <taxon>Actinomycetes</taxon>
        <taxon>Micrococcales</taxon>
        <taxon>Cellulomonadaceae</taxon>
        <taxon>Cellulomonas</taxon>
    </lineage>
</organism>
<protein>
    <submittedName>
        <fullName evidence="1">Uncharacterized protein</fullName>
    </submittedName>
</protein>
<gene>
    <name evidence="1" type="ORF">N868_13455</name>
</gene>
<evidence type="ECO:0000313" key="1">
    <source>
        <dbReference type="EMBL" id="KGM10563.1"/>
    </source>
</evidence>
<comment type="caution">
    <text evidence="1">The sequence shown here is derived from an EMBL/GenBank/DDBJ whole genome shotgun (WGS) entry which is preliminary data.</text>
</comment>
<dbReference type="OrthoDB" id="4829377at2"/>
<dbReference type="AlphaFoldDB" id="A0A0A0BQ00"/>
<dbReference type="Proteomes" id="UP000029839">
    <property type="component" value="Unassembled WGS sequence"/>
</dbReference>
<reference evidence="1 2" key="1">
    <citation type="submission" date="2013-08" db="EMBL/GenBank/DDBJ databases">
        <title>Genome sequencing of Cellulomonas carbonis T26.</title>
        <authorList>
            <person name="Chen F."/>
            <person name="Li Y."/>
            <person name="Wang G."/>
        </authorList>
    </citation>
    <scope>NUCLEOTIDE SEQUENCE [LARGE SCALE GENOMIC DNA]</scope>
    <source>
        <strain evidence="1 2">T26</strain>
    </source>
</reference>
<accession>A0A0A0BQ00</accession>
<dbReference type="RefSeq" id="WP_152605656.1">
    <property type="nucleotide sequence ID" value="NZ_AXCY01000046.1"/>
</dbReference>
<evidence type="ECO:0000313" key="2">
    <source>
        <dbReference type="Proteomes" id="UP000029839"/>
    </source>
</evidence>
<name>A0A0A0BQ00_9CELL</name>